<dbReference type="AlphaFoldDB" id="A0A2A6BTC3"/>
<feature type="region of interest" description="Disordered" evidence="1">
    <location>
        <begin position="47"/>
        <end position="77"/>
    </location>
</feature>
<evidence type="ECO:0000256" key="1">
    <source>
        <dbReference type="SAM" id="MobiDB-lite"/>
    </source>
</evidence>
<dbReference type="EnsemblMetazoa" id="PPA30392.1">
    <property type="protein sequence ID" value="PPA30392.1"/>
    <property type="gene ID" value="WBGene00203260"/>
</dbReference>
<reference evidence="3" key="1">
    <citation type="journal article" date="2008" name="Nat. Genet.">
        <title>The Pristionchus pacificus genome provides a unique perspective on nematode lifestyle and parasitism.</title>
        <authorList>
            <person name="Dieterich C."/>
            <person name="Clifton S.W."/>
            <person name="Schuster L.N."/>
            <person name="Chinwalla A."/>
            <person name="Delehaunty K."/>
            <person name="Dinkelacker I."/>
            <person name="Fulton L."/>
            <person name="Fulton R."/>
            <person name="Godfrey J."/>
            <person name="Minx P."/>
            <person name="Mitreva M."/>
            <person name="Roeseler W."/>
            <person name="Tian H."/>
            <person name="Witte H."/>
            <person name="Yang S.P."/>
            <person name="Wilson R.K."/>
            <person name="Sommer R.J."/>
        </authorList>
    </citation>
    <scope>NUCLEOTIDE SEQUENCE [LARGE SCALE GENOMIC DNA]</scope>
    <source>
        <strain evidence="3">PS312</strain>
    </source>
</reference>
<sequence length="77" mass="8999">MREEYDRLRPMPTGALDHASIFKLSRATYSQSERREEEFDKCWKGAGRGGIRKKTEEKEQKGNMREFDMRVADATAN</sequence>
<accession>A0A8R1YSJ5</accession>
<dbReference type="Proteomes" id="UP000005239">
    <property type="component" value="Unassembled WGS sequence"/>
</dbReference>
<evidence type="ECO:0000313" key="2">
    <source>
        <dbReference type="EnsemblMetazoa" id="PPA30392.1"/>
    </source>
</evidence>
<protein>
    <submittedName>
        <fullName evidence="2">Uncharacterized protein</fullName>
    </submittedName>
</protein>
<accession>A0A2A6BTC3</accession>
<organism evidence="2 3">
    <name type="scientific">Pristionchus pacificus</name>
    <name type="common">Parasitic nematode worm</name>
    <dbReference type="NCBI Taxonomy" id="54126"/>
    <lineage>
        <taxon>Eukaryota</taxon>
        <taxon>Metazoa</taxon>
        <taxon>Ecdysozoa</taxon>
        <taxon>Nematoda</taxon>
        <taxon>Chromadorea</taxon>
        <taxon>Rhabditida</taxon>
        <taxon>Rhabditina</taxon>
        <taxon>Diplogasteromorpha</taxon>
        <taxon>Diplogasteroidea</taxon>
        <taxon>Neodiplogasteridae</taxon>
        <taxon>Pristionchus</taxon>
    </lineage>
</organism>
<gene>
    <name evidence="2" type="primary">WBGene00203260</name>
</gene>
<proteinExistence type="predicted"/>
<evidence type="ECO:0000313" key="3">
    <source>
        <dbReference type="Proteomes" id="UP000005239"/>
    </source>
</evidence>
<reference evidence="2" key="2">
    <citation type="submission" date="2022-06" db="UniProtKB">
        <authorList>
            <consortium name="EnsemblMetazoa"/>
        </authorList>
    </citation>
    <scope>IDENTIFICATION</scope>
    <source>
        <strain evidence="2">PS312</strain>
    </source>
</reference>
<name>A0A2A6BTC3_PRIPA</name>
<feature type="compositionally biased region" description="Basic and acidic residues" evidence="1">
    <location>
        <begin position="53"/>
        <end position="71"/>
    </location>
</feature>
<keyword evidence="3" id="KW-1185">Reference proteome</keyword>